<dbReference type="CDD" id="cd07205">
    <property type="entry name" value="Pat_PNPLA6_PNPLA7_NTE1_like"/>
    <property type="match status" value="1"/>
</dbReference>
<dbReference type="InterPro" id="IPR000184">
    <property type="entry name" value="Bac_surfAg_D15"/>
</dbReference>
<accession>A0A7V3ZVV9</accession>
<comment type="subcellular location">
    <subcellularLocation>
        <location evidence="1">Membrane</location>
    </subcellularLocation>
</comment>
<evidence type="ECO:0000256" key="3">
    <source>
        <dbReference type="ARBA" id="ARBA00022963"/>
    </source>
</evidence>
<evidence type="ECO:0000256" key="1">
    <source>
        <dbReference type="ARBA" id="ARBA00004370"/>
    </source>
</evidence>
<keyword evidence="3 6" id="KW-0442">Lipid degradation</keyword>
<dbReference type="PANTHER" id="PTHR14226:SF76">
    <property type="entry name" value="NTE FAMILY PROTEIN RSSA"/>
    <property type="match status" value="1"/>
</dbReference>
<dbReference type="InterPro" id="IPR002641">
    <property type="entry name" value="PNPLA_dom"/>
</dbReference>
<dbReference type="GO" id="GO:0016787">
    <property type="term" value="F:hydrolase activity"/>
    <property type="evidence" value="ECO:0007669"/>
    <property type="project" value="UniProtKB-UniRule"/>
</dbReference>
<keyword evidence="2 6" id="KW-0378">Hydrolase</keyword>
<dbReference type="PROSITE" id="PS51635">
    <property type="entry name" value="PNPLA"/>
    <property type="match status" value="1"/>
</dbReference>
<dbReference type="GO" id="GO:0019867">
    <property type="term" value="C:outer membrane"/>
    <property type="evidence" value="ECO:0007669"/>
    <property type="project" value="InterPro"/>
</dbReference>
<keyword evidence="5" id="KW-0472">Membrane</keyword>
<evidence type="ECO:0000256" key="6">
    <source>
        <dbReference type="PROSITE-ProRule" id="PRU01161"/>
    </source>
</evidence>
<evidence type="ECO:0000259" key="7">
    <source>
        <dbReference type="PROSITE" id="PS51635"/>
    </source>
</evidence>
<dbReference type="EMBL" id="DTDR01000133">
    <property type="protein sequence ID" value="HGK64047.1"/>
    <property type="molecule type" value="Genomic_DNA"/>
</dbReference>
<gene>
    <name evidence="8" type="ORF">ENU74_05610</name>
</gene>
<evidence type="ECO:0000256" key="5">
    <source>
        <dbReference type="ARBA" id="ARBA00023136"/>
    </source>
</evidence>
<dbReference type="SUPFAM" id="SSF52151">
    <property type="entry name" value="FabD/lysophospholipase-like"/>
    <property type="match status" value="1"/>
</dbReference>
<comment type="caution">
    <text evidence="6">Lacks conserved residue(s) required for the propagation of feature annotation.</text>
</comment>
<dbReference type="Gene3D" id="3.40.1090.10">
    <property type="entry name" value="Cytosolic phospholipase A2 catalytic domain"/>
    <property type="match status" value="2"/>
</dbReference>
<feature type="active site" description="Nucleophile" evidence="6">
    <location>
        <position position="61"/>
    </location>
</feature>
<sequence>MVVKKLFILIILFFWLYSQENDTFKIGLALSGGAALGLAHIGVLKVLEREKIPIAFITGNSMGSLIGGAYAAGYSANQIESIALEANWQELFSGDVPFGVQYLPERQLKSRYFLNFYHRNFLPYLPSGLISLQNVEFLLNKLLAPIEYNTAYDFDSLPIPYRAIAVNLRTGEKVALRKGRLTKAIRASIAIPGVFPPKVIDGEEYVDGGVKEYLPVSALLEFKPDFIIAVVTKKKAKEIGGNLIDIVSRSIDIVTEEDLEKEKDLADILIEPNVERFSHSDFPKVKELIAVGESAALKVLPIIKEKLAGKNLVNPKKPIRKRNLPIVRQIRYEGLKRTKPSLFKGRLKTAINKQLNWENLINDLFYLFHTNLFEEVDYRLKLFHYESCEVIFELKEKPFGFYSLGLRYDLYDNVVFGGEIGENNIFGFGASLRTAFNLGNPNEIRFGIVGTRFLQFPFGYRLDGFYGTINRNYFENNNWQGNYLIKYLGALSEIGYILGKNAFFNFGLKLEKTFYEIPFSDSFPKSELTVGPTFKLEFNNYNNPFLPTKGTNLRINFLLSTKKLKATNNFLKWEFDYKKVIPLYSFLLFYYQLNLGFNFLKPNFGEYFYTGGEDFIGFKKEEFTTKNKAILAIGTDIKILNLFRSDNYPLYLSLTTNLANFLEAKKTFYWGAGVGLKTTSPLGPLRFILGMGKTKKRRFLLLTSIGQEFRYRK</sequence>
<dbReference type="InterPro" id="IPR050301">
    <property type="entry name" value="NTE"/>
</dbReference>
<dbReference type="Pfam" id="PF01734">
    <property type="entry name" value="Patatin"/>
    <property type="match status" value="1"/>
</dbReference>
<dbReference type="InterPro" id="IPR016035">
    <property type="entry name" value="Acyl_Trfase/lysoPLipase"/>
</dbReference>
<feature type="short sequence motif" description="DGA/G" evidence="6">
    <location>
        <begin position="207"/>
        <end position="209"/>
    </location>
</feature>
<dbReference type="Gene3D" id="2.40.160.50">
    <property type="entry name" value="membrane protein fhac: a member of the omp85/tpsb transporter family"/>
    <property type="match status" value="1"/>
</dbReference>
<evidence type="ECO:0000313" key="8">
    <source>
        <dbReference type="EMBL" id="HGK64047.1"/>
    </source>
</evidence>
<comment type="caution">
    <text evidence="8">The sequence shown here is derived from an EMBL/GenBank/DDBJ whole genome shotgun (WGS) entry which is preliminary data.</text>
</comment>
<dbReference type="GO" id="GO:0016042">
    <property type="term" value="P:lipid catabolic process"/>
    <property type="evidence" value="ECO:0007669"/>
    <property type="project" value="UniProtKB-UniRule"/>
</dbReference>
<keyword evidence="4 6" id="KW-0443">Lipid metabolism</keyword>
<evidence type="ECO:0000256" key="2">
    <source>
        <dbReference type="ARBA" id="ARBA00022801"/>
    </source>
</evidence>
<organism evidence="8">
    <name type="scientific">candidate division WOR-3 bacterium</name>
    <dbReference type="NCBI Taxonomy" id="2052148"/>
    <lineage>
        <taxon>Bacteria</taxon>
        <taxon>Bacteria division WOR-3</taxon>
    </lineage>
</organism>
<feature type="active site" description="Proton acceptor" evidence="6">
    <location>
        <position position="207"/>
    </location>
</feature>
<dbReference type="Pfam" id="PF01103">
    <property type="entry name" value="Omp85"/>
    <property type="match status" value="1"/>
</dbReference>
<feature type="short sequence motif" description="GXSXG" evidence="6">
    <location>
        <begin position="59"/>
        <end position="63"/>
    </location>
</feature>
<reference evidence="8" key="1">
    <citation type="journal article" date="2020" name="mSystems">
        <title>Genome- and Community-Level Interaction Insights into Carbon Utilization and Element Cycling Functions of Hydrothermarchaeota in Hydrothermal Sediment.</title>
        <authorList>
            <person name="Zhou Z."/>
            <person name="Liu Y."/>
            <person name="Xu W."/>
            <person name="Pan J."/>
            <person name="Luo Z.H."/>
            <person name="Li M."/>
        </authorList>
    </citation>
    <scope>NUCLEOTIDE SEQUENCE [LARGE SCALE GENOMIC DNA]</scope>
    <source>
        <strain evidence="8">SpSt-697</strain>
    </source>
</reference>
<evidence type="ECO:0000256" key="4">
    <source>
        <dbReference type="ARBA" id="ARBA00023098"/>
    </source>
</evidence>
<name>A0A7V3ZVV9_UNCW3</name>
<dbReference type="AlphaFoldDB" id="A0A7V3ZVV9"/>
<dbReference type="PANTHER" id="PTHR14226">
    <property type="entry name" value="NEUROPATHY TARGET ESTERASE/SWISS CHEESE D.MELANOGASTER"/>
    <property type="match status" value="1"/>
</dbReference>
<protein>
    <recommendedName>
        <fullName evidence="7">PNPLA domain-containing protein</fullName>
    </recommendedName>
</protein>
<feature type="domain" description="PNPLA" evidence="7">
    <location>
        <begin position="28"/>
        <end position="220"/>
    </location>
</feature>
<proteinExistence type="predicted"/>